<feature type="non-terminal residue" evidence="1">
    <location>
        <position position="71"/>
    </location>
</feature>
<reference evidence="1" key="1">
    <citation type="submission" date="2014-12" db="EMBL/GenBank/DDBJ databases">
        <title>Insight into the proteome of Arion vulgaris.</title>
        <authorList>
            <person name="Aradska J."/>
            <person name="Bulat T."/>
            <person name="Smidak R."/>
            <person name="Sarate P."/>
            <person name="Gangsoo J."/>
            <person name="Sialana F."/>
            <person name="Bilban M."/>
            <person name="Lubec G."/>
        </authorList>
    </citation>
    <scope>NUCLEOTIDE SEQUENCE</scope>
    <source>
        <tissue evidence="1">Skin</tissue>
    </source>
</reference>
<dbReference type="AlphaFoldDB" id="A0A0B7BZJ1"/>
<name>A0A0B7BZJ1_9EUPU</name>
<protein>
    <submittedName>
        <fullName evidence="1">Uncharacterized protein</fullName>
    </submittedName>
</protein>
<dbReference type="EMBL" id="HACG01051486">
    <property type="protein sequence ID" value="CEK98357.1"/>
    <property type="molecule type" value="Transcribed_RNA"/>
</dbReference>
<sequence length="71" mass="7871">VILLLAITGLANAAILENFLDFPKHILEQFPLVPQEKIGATCNDVTFNHCQYIFNSALGINTTLTWQQGRA</sequence>
<organism evidence="1">
    <name type="scientific">Arion vulgaris</name>
    <dbReference type="NCBI Taxonomy" id="1028688"/>
    <lineage>
        <taxon>Eukaryota</taxon>
        <taxon>Metazoa</taxon>
        <taxon>Spiralia</taxon>
        <taxon>Lophotrochozoa</taxon>
        <taxon>Mollusca</taxon>
        <taxon>Gastropoda</taxon>
        <taxon>Heterobranchia</taxon>
        <taxon>Euthyneura</taxon>
        <taxon>Panpulmonata</taxon>
        <taxon>Eupulmonata</taxon>
        <taxon>Stylommatophora</taxon>
        <taxon>Helicina</taxon>
        <taxon>Arionoidea</taxon>
        <taxon>Arionidae</taxon>
        <taxon>Arion</taxon>
    </lineage>
</organism>
<evidence type="ECO:0000313" key="1">
    <source>
        <dbReference type="EMBL" id="CEK98357.1"/>
    </source>
</evidence>
<accession>A0A0B7BZJ1</accession>
<gene>
    <name evidence="1" type="primary">ORF218501</name>
</gene>
<proteinExistence type="predicted"/>
<feature type="non-terminal residue" evidence="1">
    <location>
        <position position="1"/>
    </location>
</feature>